<evidence type="ECO:0000313" key="1">
    <source>
        <dbReference type="EMBL" id="KAK1750985.1"/>
    </source>
</evidence>
<evidence type="ECO:0000313" key="2">
    <source>
        <dbReference type="Proteomes" id="UP001239445"/>
    </source>
</evidence>
<dbReference type="EMBL" id="MU839844">
    <property type="protein sequence ID" value="KAK1750985.1"/>
    <property type="molecule type" value="Genomic_DNA"/>
</dbReference>
<keyword evidence="2" id="KW-1185">Reference proteome</keyword>
<comment type="caution">
    <text evidence="1">The sequence shown here is derived from an EMBL/GenBank/DDBJ whole genome shotgun (WGS) entry which is preliminary data.</text>
</comment>
<proteinExistence type="predicted"/>
<reference evidence="1" key="1">
    <citation type="submission" date="2023-06" db="EMBL/GenBank/DDBJ databases">
        <title>Genome-scale phylogeny and comparative genomics of the fungal order Sordariales.</title>
        <authorList>
            <consortium name="Lawrence Berkeley National Laboratory"/>
            <person name="Hensen N."/>
            <person name="Bonometti L."/>
            <person name="Westerberg I."/>
            <person name="Brannstrom I.O."/>
            <person name="Guillou S."/>
            <person name="Cros-Aarteil S."/>
            <person name="Calhoun S."/>
            <person name="Haridas S."/>
            <person name="Kuo A."/>
            <person name="Mondo S."/>
            <person name="Pangilinan J."/>
            <person name="Riley R."/>
            <person name="Labutti K."/>
            <person name="Andreopoulos B."/>
            <person name="Lipzen A."/>
            <person name="Chen C."/>
            <person name="Yanf M."/>
            <person name="Daum C."/>
            <person name="Ng V."/>
            <person name="Clum A."/>
            <person name="Steindorff A."/>
            <person name="Ohm R."/>
            <person name="Martin F."/>
            <person name="Silar P."/>
            <person name="Natvig D."/>
            <person name="Lalanne C."/>
            <person name="Gautier V."/>
            <person name="Ament-Velasquez S.L."/>
            <person name="Kruys A."/>
            <person name="Hutchinson M.I."/>
            <person name="Powell A.J."/>
            <person name="Barry K."/>
            <person name="Miller A.N."/>
            <person name="Grigoriev I.V."/>
            <person name="Debuchy R."/>
            <person name="Gladieux P."/>
            <person name="Thoren M.H."/>
            <person name="Johannesson H."/>
        </authorList>
    </citation>
    <scope>NUCLEOTIDE SEQUENCE</scope>
    <source>
        <strain evidence="1">PSN4</strain>
    </source>
</reference>
<sequence>MALVPAVGDLLARLANPRGVTNVHSGLDEFDNVESAVASVAVLQGVTNLNNELDELSSFEGPGAKVVALAGMASFHSRVDSLDDSAVSVAALLATVNAQKRLDELENVELVELFNDTFELEQVELFKDTFELEQVELFKDTLGLELVELFKVELEFFDETLEAFDKFSESVRERLLDNFAADGGAVIGVTVLSSGLRGLVGRPNLQLALQGDVTLLKTDEMIDIQALDVNIENVAGMEAKEIQVLAQLVEDAEALFADTEQAAVIDVQSCEDG</sequence>
<dbReference type="Proteomes" id="UP001239445">
    <property type="component" value="Unassembled WGS sequence"/>
</dbReference>
<name>A0AAJ0B4C3_9PEZI</name>
<protein>
    <submittedName>
        <fullName evidence="1">Uncharacterized protein</fullName>
    </submittedName>
</protein>
<organism evidence="1 2">
    <name type="scientific">Echria macrotheca</name>
    <dbReference type="NCBI Taxonomy" id="438768"/>
    <lineage>
        <taxon>Eukaryota</taxon>
        <taxon>Fungi</taxon>
        <taxon>Dikarya</taxon>
        <taxon>Ascomycota</taxon>
        <taxon>Pezizomycotina</taxon>
        <taxon>Sordariomycetes</taxon>
        <taxon>Sordariomycetidae</taxon>
        <taxon>Sordariales</taxon>
        <taxon>Schizotheciaceae</taxon>
        <taxon>Echria</taxon>
    </lineage>
</organism>
<accession>A0AAJ0B4C3</accession>
<dbReference type="AlphaFoldDB" id="A0AAJ0B4C3"/>
<gene>
    <name evidence="1" type="ORF">QBC47DRAFT_393059</name>
</gene>